<dbReference type="InterPro" id="IPR045318">
    <property type="entry name" value="EZH1/2-like"/>
</dbReference>
<dbReference type="Pfam" id="PF00856">
    <property type="entry name" value="SET"/>
    <property type="match status" value="1"/>
</dbReference>
<dbReference type="AlphaFoldDB" id="A0A4Z0A1V3"/>
<dbReference type="GO" id="GO:0046976">
    <property type="term" value="F:histone H3K27 methyltransferase activity"/>
    <property type="evidence" value="ECO:0007669"/>
    <property type="project" value="TreeGrafter"/>
</dbReference>
<accession>A0A4Z0A1V3</accession>
<protein>
    <recommendedName>
        <fullName evidence="3">SET domain-containing protein</fullName>
    </recommendedName>
</protein>
<sequence length="501" mass="56805">MPQATQPQNFATFEDKVRHVFRKVWDDFFAWEHNYCEQIIRKSIKPPPYKPLQSLSKLRAQIDNSLGQTSSRCSKSIALSPNWRNAGDCIVTPFGPNGELDHGQAEQVHFEHIEIGSGDVLDVKHFGEYEGCAPLDRSIFIGDDADHMPFVPFADDSSFDHLEHMEHYSHLAWQTKKSNPDVEFIMLETAGRLAQERWDGMPVLYRHIDETCLFPVSLEGQEGVVVGLLHKAGQRDFAPWPGGNPRRFLDEIRRRALRADDFTARLNSVNQVFCPNLNCIESFCLTHTNHIELRPARKPPSSQDTIMALVKKPCSNSCFIWNEVGMESFIFEMRPSALPAIDAIERKARKNQMKQAKQKFDGDAGLCQNCALQWREAKVVEVRVGRWGLGLHLLEPVKSGSLVIEYVGEIILPATMASRDDVSRHRGRNYVFGLNETYAVDAGIAGNPARYINHAPEEEANCKAHVYLVNGEHRIGIFAARDIEVGEELLLFYGTEFFENL</sequence>
<dbReference type="SUPFAM" id="SSF82199">
    <property type="entry name" value="SET domain"/>
    <property type="match status" value="1"/>
</dbReference>
<dbReference type="SMART" id="SM00317">
    <property type="entry name" value="SET"/>
    <property type="match status" value="1"/>
</dbReference>
<organism evidence="4 5">
    <name type="scientific">Hericium alpestre</name>
    <dbReference type="NCBI Taxonomy" id="135208"/>
    <lineage>
        <taxon>Eukaryota</taxon>
        <taxon>Fungi</taxon>
        <taxon>Dikarya</taxon>
        <taxon>Basidiomycota</taxon>
        <taxon>Agaricomycotina</taxon>
        <taxon>Agaricomycetes</taxon>
        <taxon>Russulales</taxon>
        <taxon>Hericiaceae</taxon>
        <taxon>Hericium</taxon>
    </lineage>
</organism>
<keyword evidence="1" id="KW-0805">Transcription regulation</keyword>
<dbReference type="Proteomes" id="UP000298061">
    <property type="component" value="Unassembled WGS sequence"/>
</dbReference>
<comment type="caution">
    <text evidence="4">The sequence shown here is derived from an EMBL/GenBank/DDBJ whole genome shotgun (WGS) entry which is preliminary data.</text>
</comment>
<evidence type="ECO:0000259" key="3">
    <source>
        <dbReference type="PROSITE" id="PS50280"/>
    </source>
</evidence>
<dbReference type="OrthoDB" id="6141102at2759"/>
<dbReference type="PANTHER" id="PTHR45747">
    <property type="entry name" value="HISTONE-LYSINE N-METHYLTRANSFERASE E(Z)"/>
    <property type="match status" value="1"/>
</dbReference>
<evidence type="ECO:0000313" key="4">
    <source>
        <dbReference type="EMBL" id="TFY80287.1"/>
    </source>
</evidence>
<evidence type="ECO:0000256" key="1">
    <source>
        <dbReference type="ARBA" id="ARBA00023015"/>
    </source>
</evidence>
<evidence type="ECO:0000313" key="5">
    <source>
        <dbReference type="Proteomes" id="UP000298061"/>
    </source>
</evidence>
<dbReference type="GO" id="GO:0005634">
    <property type="term" value="C:nucleus"/>
    <property type="evidence" value="ECO:0007669"/>
    <property type="project" value="TreeGrafter"/>
</dbReference>
<evidence type="ECO:0000256" key="2">
    <source>
        <dbReference type="ARBA" id="ARBA00023163"/>
    </source>
</evidence>
<dbReference type="InterPro" id="IPR001214">
    <property type="entry name" value="SET_dom"/>
</dbReference>
<dbReference type="EMBL" id="SFCI01000361">
    <property type="protein sequence ID" value="TFY80287.1"/>
    <property type="molecule type" value="Genomic_DNA"/>
</dbReference>
<name>A0A4Z0A1V3_9AGAM</name>
<gene>
    <name evidence="4" type="ORF">EWM64_g3723</name>
</gene>
<dbReference type="GO" id="GO:0031507">
    <property type="term" value="P:heterochromatin formation"/>
    <property type="evidence" value="ECO:0007669"/>
    <property type="project" value="TreeGrafter"/>
</dbReference>
<feature type="domain" description="SET" evidence="3">
    <location>
        <begin position="377"/>
        <end position="494"/>
    </location>
</feature>
<keyword evidence="5" id="KW-1185">Reference proteome</keyword>
<proteinExistence type="predicted"/>
<dbReference type="STRING" id="135208.A0A4Z0A1V3"/>
<keyword evidence="2" id="KW-0804">Transcription</keyword>
<dbReference type="InterPro" id="IPR046341">
    <property type="entry name" value="SET_dom_sf"/>
</dbReference>
<dbReference type="PROSITE" id="PS50280">
    <property type="entry name" value="SET"/>
    <property type="match status" value="1"/>
</dbReference>
<dbReference type="GO" id="GO:0003682">
    <property type="term" value="F:chromatin binding"/>
    <property type="evidence" value="ECO:0007669"/>
    <property type="project" value="TreeGrafter"/>
</dbReference>
<dbReference type="PANTHER" id="PTHR45747:SF4">
    <property type="entry name" value="HISTONE-LYSINE N-METHYLTRANSFERASE E(Z)"/>
    <property type="match status" value="1"/>
</dbReference>
<reference evidence="4 5" key="1">
    <citation type="submission" date="2019-02" db="EMBL/GenBank/DDBJ databases">
        <title>Genome sequencing of the rare red list fungi Hericium alpestre (H. flagellum).</title>
        <authorList>
            <person name="Buettner E."/>
            <person name="Kellner H."/>
        </authorList>
    </citation>
    <scope>NUCLEOTIDE SEQUENCE [LARGE SCALE GENOMIC DNA]</scope>
    <source>
        <strain evidence="4 5">DSM 108284</strain>
    </source>
</reference>
<dbReference type="Gene3D" id="2.170.270.10">
    <property type="entry name" value="SET domain"/>
    <property type="match status" value="1"/>
</dbReference>